<evidence type="ECO:0000256" key="4">
    <source>
        <dbReference type="ARBA" id="ARBA00022679"/>
    </source>
</evidence>
<feature type="transmembrane region" description="Helical" evidence="8">
    <location>
        <begin position="116"/>
        <end position="136"/>
    </location>
</feature>
<evidence type="ECO:0000256" key="1">
    <source>
        <dbReference type="ARBA" id="ARBA00004651"/>
    </source>
</evidence>
<evidence type="ECO:0000313" key="11">
    <source>
        <dbReference type="Proteomes" id="UP000678237"/>
    </source>
</evidence>
<evidence type="ECO:0000259" key="9">
    <source>
        <dbReference type="Pfam" id="PF13231"/>
    </source>
</evidence>
<sequence length="500" mass="55627">MPLPRLHPGLVPLIAAAATVLLSLGFLQARPFPDEGIFVTGGWLASQGLLPYRDFFDIHSPGIFFVLGSFYRLLGSGLGLDLAGMDFLLAGRLLAVLVNAATLLAIYFLARKIFDAWTGALAVVLHAVWLPVFYGFWAVIEPFTAFFSALSVLALHRVVAEKRREPLDLLWLGLALGFTLVFKQTLLVFVAAMVLVAAAYLIAYRQTRHLVSLKTLAAVAGLATPLLLVLLPYALSNALPALMQQTLSYAVENAGLLSNPGLKAEYLAVPLLLFFFTPLGFYWAARKGLNPFDSAFWERVILFAWLLSTLPNLFPFVGCCHHLLPLSPPAAIISAGVVMKIMGNHYPRLKKVAFLALLLVLALNAFVALRLVGKDEFKGVKEVAAFLQANSTQRDRIFVVHDDPEVYFLAQRLPATKYIYYPFLSPQGFQGMQAEIKADLQAFKPWFVVDFSGTGEPLNPARNAEAEQWVLDEYDKVKTFEFESRYNDYYRYAYVYQRKG</sequence>
<feature type="transmembrane region" description="Helical" evidence="8">
    <location>
        <begin position="266"/>
        <end position="284"/>
    </location>
</feature>
<evidence type="ECO:0000256" key="6">
    <source>
        <dbReference type="ARBA" id="ARBA00022989"/>
    </source>
</evidence>
<dbReference type="InterPro" id="IPR050297">
    <property type="entry name" value="LipidA_mod_glycosyltrf_83"/>
</dbReference>
<comment type="subcellular location">
    <subcellularLocation>
        <location evidence="1">Cell membrane</location>
        <topology evidence="1">Multi-pass membrane protein</topology>
    </subcellularLocation>
</comment>
<dbReference type="GO" id="GO:0005886">
    <property type="term" value="C:plasma membrane"/>
    <property type="evidence" value="ECO:0007669"/>
    <property type="project" value="UniProtKB-SubCell"/>
</dbReference>
<feature type="transmembrane region" description="Helical" evidence="8">
    <location>
        <begin position="354"/>
        <end position="373"/>
    </location>
</feature>
<keyword evidence="3 10" id="KW-0328">Glycosyltransferase</keyword>
<keyword evidence="5 8" id="KW-0812">Transmembrane</keyword>
<evidence type="ECO:0000256" key="2">
    <source>
        <dbReference type="ARBA" id="ARBA00022475"/>
    </source>
</evidence>
<feature type="domain" description="Glycosyltransferase RgtA/B/C/D-like" evidence="9">
    <location>
        <begin position="87"/>
        <end position="224"/>
    </location>
</feature>
<dbReference type="EMBL" id="JAGVWE010000006">
    <property type="protein sequence ID" value="MBS3063659.1"/>
    <property type="molecule type" value="Genomic_DNA"/>
</dbReference>
<evidence type="ECO:0000256" key="8">
    <source>
        <dbReference type="SAM" id="Phobius"/>
    </source>
</evidence>
<dbReference type="EC" id="2.4.-.-" evidence="10"/>
<keyword evidence="7 8" id="KW-0472">Membrane</keyword>
<feature type="transmembrane region" description="Helical" evidence="8">
    <location>
        <begin position="87"/>
        <end position="110"/>
    </location>
</feature>
<comment type="caution">
    <text evidence="10">The sequence shown here is derived from an EMBL/GenBank/DDBJ whole genome shotgun (WGS) entry which is preliminary data.</text>
</comment>
<dbReference type="GO" id="GO:0016763">
    <property type="term" value="F:pentosyltransferase activity"/>
    <property type="evidence" value="ECO:0007669"/>
    <property type="project" value="TreeGrafter"/>
</dbReference>
<dbReference type="Proteomes" id="UP000678237">
    <property type="component" value="Unassembled WGS sequence"/>
</dbReference>
<keyword evidence="4 10" id="KW-0808">Transferase</keyword>
<feature type="transmembrane region" description="Helical" evidence="8">
    <location>
        <begin position="215"/>
        <end position="235"/>
    </location>
</feature>
<reference evidence="10" key="1">
    <citation type="submission" date="2021-03" db="EMBL/GenBank/DDBJ databases">
        <authorList>
            <person name="Jaffe A."/>
        </authorList>
    </citation>
    <scope>NUCLEOTIDE SEQUENCE</scope>
    <source>
        <strain evidence="10">RIFCSPLOWO2_01_FULL_58_19</strain>
    </source>
</reference>
<dbReference type="Pfam" id="PF13231">
    <property type="entry name" value="PMT_2"/>
    <property type="match status" value="1"/>
</dbReference>
<dbReference type="GO" id="GO:0008610">
    <property type="term" value="P:lipid biosynthetic process"/>
    <property type="evidence" value="ECO:0007669"/>
    <property type="project" value="UniProtKB-ARBA"/>
</dbReference>
<gene>
    <name evidence="10" type="ORF">J4203_07390</name>
</gene>
<evidence type="ECO:0000256" key="7">
    <source>
        <dbReference type="ARBA" id="ARBA00023136"/>
    </source>
</evidence>
<organism evidence="10 11">
    <name type="scientific">Candidatus Iainarchaeum sp</name>
    <dbReference type="NCBI Taxonomy" id="3101447"/>
    <lineage>
        <taxon>Archaea</taxon>
        <taxon>Candidatus Iainarchaeota</taxon>
        <taxon>Candidatus Iainarchaeia</taxon>
        <taxon>Candidatus Iainarchaeales</taxon>
        <taxon>Candidatus Iainarchaeaceae</taxon>
        <taxon>Candidatus Iainarchaeum</taxon>
    </lineage>
</organism>
<evidence type="ECO:0000256" key="5">
    <source>
        <dbReference type="ARBA" id="ARBA00022692"/>
    </source>
</evidence>
<dbReference type="PANTHER" id="PTHR33908:SF11">
    <property type="entry name" value="MEMBRANE PROTEIN"/>
    <property type="match status" value="1"/>
</dbReference>
<keyword evidence="2" id="KW-1003">Cell membrane</keyword>
<feature type="transmembrane region" description="Helical" evidence="8">
    <location>
        <begin position="180"/>
        <end position="203"/>
    </location>
</feature>
<accession>A0A8T4LDF9</accession>
<reference evidence="10" key="2">
    <citation type="submission" date="2021-05" db="EMBL/GenBank/DDBJ databases">
        <title>Protein family content uncovers lineage relationships and bacterial pathway maintenance mechanisms in DPANN archaea.</title>
        <authorList>
            <person name="Castelle C.J."/>
            <person name="Meheust R."/>
            <person name="Jaffe A.L."/>
            <person name="Seitz K."/>
            <person name="Gong X."/>
            <person name="Baker B.J."/>
            <person name="Banfield J.F."/>
        </authorList>
    </citation>
    <scope>NUCLEOTIDE SEQUENCE</scope>
    <source>
        <strain evidence="10">RIFCSPLOWO2_01_FULL_58_19</strain>
    </source>
</reference>
<dbReference type="AlphaFoldDB" id="A0A8T4LDF9"/>
<dbReference type="PANTHER" id="PTHR33908">
    <property type="entry name" value="MANNOSYLTRANSFERASE YKCB-RELATED"/>
    <property type="match status" value="1"/>
</dbReference>
<feature type="transmembrane region" description="Helical" evidence="8">
    <location>
        <begin position="296"/>
        <end position="317"/>
    </location>
</feature>
<evidence type="ECO:0000256" key="3">
    <source>
        <dbReference type="ARBA" id="ARBA00022676"/>
    </source>
</evidence>
<name>A0A8T4LDF9_9ARCH</name>
<protein>
    <submittedName>
        <fullName evidence="10">Glycosyltransferase family 39 protein</fullName>
        <ecNumber evidence="10">2.4.-.-</ecNumber>
    </submittedName>
</protein>
<dbReference type="InterPro" id="IPR038731">
    <property type="entry name" value="RgtA/B/C-like"/>
</dbReference>
<proteinExistence type="predicted"/>
<evidence type="ECO:0000313" key="10">
    <source>
        <dbReference type="EMBL" id="MBS3063659.1"/>
    </source>
</evidence>
<keyword evidence="6 8" id="KW-1133">Transmembrane helix</keyword>